<sequence>MAHAMDFTGGEICPAPEDWEEIQPATLDCADMEDEEKSAGCGFLHILRRLFRRKKKNKAAKKAEQEAEEIIEEEVAEEIIEIHEEKSDEAEKTVEVFVTRAIVHVDATQDEESEEKIEVDSSGWIEPEVESEMKAPTAAVHEGSVLAVLHVPGEDLPEGAEEGTKDREEETEDGTVADHEGETKAAAAVAGVAHLPGEDLEAATEGWTVVCSKRKRKPKKVQALPTVPERKPAFKEEAPRPPQAKAAPRRKKKDGPATQRALDSVRCSWQEEVAEATVPVAPCMRRCIVGPRGTTLREVHQQFAGVRVTVPPPKDAVTATVKVRGPPRQVAAAVAHLKGLLHEAEVIETRVAVAPHQRRHVVGYRGVTVWKLQQQFPDVSVTVPPAGDLESRSVLLKGPRRQLSGAEAFLQARLQAARADTRRVHASRRHAHAHTPARQ</sequence>
<dbReference type="InterPro" id="IPR004087">
    <property type="entry name" value="KH_dom"/>
</dbReference>
<dbReference type="InterPro" id="IPR036612">
    <property type="entry name" value="KH_dom_type_1_sf"/>
</dbReference>
<proteinExistence type="predicted"/>
<feature type="compositionally biased region" description="Basic and acidic residues" evidence="3">
    <location>
        <begin position="228"/>
        <end position="239"/>
    </location>
</feature>
<feature type="region of interest" description="Disordered" evidence="3">
    <location>
        <begin position="153"/>
        <end position="181"/>
    </location>
</feature>
<evidence type="ECO:0000256" key="3">
    <source>
        <dbReference type="SAM" id="MobiDB-lite"/>
    </source>
</evidence>
<accession>A0A0P4W5C3</accession>
<organism evidence="5">
    <name type="scientific">Scylla olivacea</name>
    <name type="common">Orange mud crab</name>
    <name type="synonym">Cancer olivacea</name>
    <dbReference type="NCBI Taxonomy" id="85551"/>
    <lineage>
        <taxon>Eukaryota</taxon>
        <taxon>Metazoa</taxon>
        <taxon>Ecdysozoa</taxon>
        <taxon>Arthropoda</taxon>
        <taxon>Crustacea</taxon>
        <taxon>Multicrustacea</taxon>
        <taxon>Malacostraca</taxon>
        <taxon>Eumalacostraca</taxon>
        <taxon>Eucarida</taxon>
        <taxon>Decapoda</taxon>
        <taxon>Pleocyemata</taxon>
        <taxon>Brachyura</taxon>
        <taxon>Eubrachyura</taxon>
        <taxon>Portunoidea</taxon>
        <taxon>Portunidae</taxon>
        <taxon>Portuninae</taxon>
        <taxon>Scylla</taxon>
    </lineage>
</organism>
<dbReference type="GO" id="GO:0003723">
    <property type="term" value="F:RNA binding"/>
    <property type="evidence" value="ECO:0007669"/>
    <property type="project" value="UniProtKB-UniRule"/>
</dbReference>
<dbReference type="Gene3D" id="3.30.1370.10">
    <property type="entry name" value="K Homology domain, type 1"/>
    <property type="match status" value="2"/>
</dbReference>
<feature type="region of interest" description="Disordered" evidence="3">
    <location>
        <begin position="420"/>
        <end position="439"/>
    </location>
</feature>
<feature type="domain" description="K Homology" evidence="4">
    <location>
        <begin position="345"/>
        <end position="415"/>
    </location>
</feature>
<dbReference type="GO" id="GO:0010468">
    <property type="term" value="P:regulation of gene expression"/>
    <property type="evidence" value="ECO:0007669"/>
    <property type="project" value="UniProtKB-ARBA"/>
</dbReference>
<feature type="compositionally biased region" description="Basic residues" evidence="3">
    <location>
        <begin position="424"/>
        <end position="439"/>
    </location>
</feature>
<keyword evidence="2" id="KW-0175">Coiled coil</keyword>
<dbReference type="Pfam" id="PF00013">
    <property type="entry name" value="KH_1"/>
    <property type="match status" value="1"/>
</dbReference>
<feature type="region of interest" description="Disordered" evidence="3">
    <location>
        <begin position="218"/>
        <end position="262"/>
    </location>
</feature>
<dbReference type="InterPro" id="IPR004088">
    <property type="entry name" value="KH_dom_type_1"/>
</dbReference>
<dbReference type="SMART" id="SM00322">
    <property type="entry name" value="KH"/>
    <property type="match status" value="2"/>
</dbReference>
<reference evidence="5" key="1">
    <citation type="submission" date="2015-09" db="EMBL/GenBank/DDBJ databases">
        <title>Scylla olivacea transcriptome.</title>
        <authorList>
            <person name="Ikhwanuddin M."/>
        </authorList>
    </citation>
    <scope>NUCLEOTIDE SEQUENCE</scope>
</reference>
<protein>
    <recommendedName>
        <fullName evidence="4">K Homology domain-containing protein</fullName>
    </recommendedName>
</protein>
<feature type="coiled-coil region" evidence="2">
    <location>
        <begin position="53"/>
        <end position="93"/>
    </location>
</feature>
<feature type="domain" description="K Homology" evidence="4">
    <location>
        <begin position="272"/>
        <end position="342"/>
    </location>
</feature>
<dbReference type="SUPFAM" id="SSF54791">
    <property type="entry name" value="Eukaryotic type KH-domain (KH-domain type I)"/>
    <property type="match status" value="2"/>
</dbReference>
<dbReference type="PROSITE" id="PS50084">
    <property type="entry name" value="KH_TYPE_1"/>
    <property type="match status" value="2"/>
</dbReference>
<evidence type="ECO:0000256" key="2">
    <source>
        <dbReference type="SAM" id="Coils"/>
    </source>
</evidence>
<dbReference type="EMBL" id="GDRN01090915">
    <property type="protein sequence ID" value="JAI60382.1"/>
    <property type="molecule type" value="Transcribed_RNA"/>
</dbReference>
<keyword evidence="1" id="KW-0694">RNA-binding</keyword>
<evidence type="ECO:0000256" key="1">
    <source>
        <dbReference type="PROSITE-ProRule" id="PRU00117"/>
    </source>
</evidence>
<evidence type="ECO:0000313" key="5">
    <source>
        <dbReference type="EMBL" id="JAI60382.1"/>
    </source>
</evidence>
<name>A0A0P4W5C3_SCYOL</name>
<evidence type="ECO:0000259" key="4">
    <source>
        <dbReference type="SMART" id="SM00322"/>
    </source>
</evidence>
<dbReference type="AlphaFoldDB" id="A0A0P4W5C3"/>